<gene>
    <name evidence="1" type="ORF">METH_06995</name>
</gene>
<dbReference type="EMBL" id="CP006773">
    <property type="protein sequence ID" value="AHD02967.1"/>
    <property type="molecule type" value="Genomic_DNA"/>
</dbReference>
<name>V9W1B9_9RHOB</name>
<dbReference type="HOGENOM" id="CLU_1852702_0_0_5"/>
<dbReference type="KEGG" id="lmd:METH_06995"/>
<accession>V9W1B9</accession>
<proteinExistence type="predicted"/>
<dbReference type="Proteomes" id="UP000018780">
    <property type="component" value="Chromosome"/>
</dbReference>
<protein>
    <recommendedName>
        <fullName evidence="3">PAS domain-containing protein</fullName>
    </recommendedName>
</protein>
<dbReference type="AlphaFoldDB" id="V9W1B9"/>
<evidence type="ECO:0008006" key="3">
    <source>
        <dbReference type="Google" id="ProtNLM"/>
    </source>
</evidence>
<organism evidence="1 2">
    <name type="scientific">Leisingera methylohalidivorans DSM 14336</name>
    <dbReference type="NCBI Taxonomy" id="999552"/>
    <lineage>
        <taxon>Bacteria</taxon>
        <taxon>Pseudomonadati</taxon>
        <taxon>Pseudomonadota</taxon>
        <taxon>Alphaproteobacteria</taxon>
        <taxon>Rhodobacterales</taxon>
        <taxon>Roseobacteraceae</taxon>
        <taxon>Leisingera</taxon>
    </lineage>
</organism>
<reference evidence="1 2" key="1">
    <citation type="submission" date="2013-09" db="EMBL/GenBank/DDBJ databases">
        <authorList>
            <consortium name="DOE Joint Genome Institute"/>
            <person name="Klenk H.-P."/>
            <person name="Huntemann M."/>
            <person name="Han J."/>
            <person name="Chen A."/>
            <person name="Kyrpides N."/>
            <person name="Mavromatis K."/>
            <person name="Markowitz V."/>
            <person name="Palaniappan K."/>
            <person name="Ivanova N."/>
            <person name="Schaumberg A."/>
            <person name="Pati A."/>
            <person name="Liolios K."/>
            <person name="Nordberg H.P."/>
            <person name="Cantor M.N."/>
            <person name="Hua S.X."/>
            <person name="Woyke T."/>
        </authorList>
    </citation>
    <scope>NUCLEOTIDE SEQUENCE [LARGE SCALE GENOMIC DNA]</scope>
    <source>
        <strain evidence="1 2">DSM 14336</strain>
    </source>
</reference>
<evidence type="ECO:0000313" key="1">
    <source>
        <dbReference type="EMBL" id="AHD02967.1"/>
    </source>
</evidence>
<evidence type="ECO:0000313" key="2">
    <source>
        <dbReference type="Proteomes" id="UP000018780"/>
    </source>
</evidence>
<dbReference type="RefSeq" id="WP_024089676.1">
    <property type="nucleotide sequence ID" value="NC_023135.1"/>
</dbReference>
<keyword evidence="2" id="KW-1185">Reference proteome</keyword>
<dbReference type="PATRIC" id="fig|999552.6.peg.1405"/>
<sequence length="138" mass="15642">MSLQKFLDWWFDNSGRLESFDQLQHQVDLFDPPDAEKNRVQPIKSGPASLASVCFEVASSDQLRDTLNGFSDRLNADLVMAHSEAISRGEPVITHPSIDVKLLNGRRFARQYRRVLAPVYFPDGKLMVANFSQDIKFG</sequence>